<keyword evidence="5 8" id="KW-0732">Signal</keyword>
<reference evidence="9 10" key="1">
    <citation type="journal article" date="2011" name="J. Bacteriol.">
        <title>Complete genome sequence of the type strain Cupriavidus necator N-1.</title>
        <authorList>
            <person name="Poehlein A."/>
            <person name="Kusian B."/>
            <person name="Friedrich B."/>
            <person name="Daniel R."/>
            <person name="Bowien B."/>
        </authorList>
    </citation>
    <scope>NUCLEOTIDE SEQUENCE [LARGE SCALE GENOMIC DNA]</scope>
    <source>
        <strain evidence="10">ATCC 43291 / DSM 13513 / CCUG 52238 / LMG 8453 / N-1</strain>
        <plasmid evidence="9 10">pBB1</plasmid>
    </source>
</reference>
<feature type="chain" id="PRO_5003371980" evidence="8">
    <location>
        <begin position="24"/>
        <end position="459"/>
    </location>
</feature>
<dbReference type="Pfam" id="PF03349">
    <property type="entry name" value="Toluene_X"/>
    <property type="match status" value="1"/>
</dbReference>
<dbReference type="AlphaFoldDB" id="F8GVL1"/>
<evidence type="ECO:0000256" key="1">
    <source>
        <dbReference type="ARBA" id="ARBA00004571"/>
    </source>
</evidence>
<comment type="subcellular location">
    <subcellularLocation>
        <location evidence="1">Cell outer membrane</location>
        <topology evidence="1">Multi-pass membrane protein</topology>
    </subcellularLocation>
</comment>
<dbReference type="GeneID" id="34311530"/>
<dbReference type="KEGG" id="cnc:CNE_BB1p12300"/>
<accession>F8GVL1</accession>
<keyword evidence="4" id="KW-0812">Transmembrane</keyword>
<dbReference type="GO" id="GO:0015483">
    <property type="term" value="F:long-chain fatty acid transporting porin activity"/>
    <property type="evidence" value="ECO:0007669"/>
    <property type="project" value="TreeGrafter"/>
</dbReference>
<evidence type="ECO:0000256" key="8">
    <source>
        <dbReference type="SAM" id="SignalP"/>
    </source>
</evidence>
<geneLocation type="plasmid" evidence="9 10">
    <name>pBB1</name>
</geneLocation>
<evidence type="ECO:0000256" key="4">
    <source>
        <dbReference type="ARBA" id="ARBA00022692"/>
    </source>
</evidence>
<dbReference type="Gene3D" id="2.40.160.60">
    <property type="entry name" value="Outer membrane protein transport protein (OMPP1/FadL/TodX)"/>
    <property type="match status" value="1"/>
</dbReference>
<protein>
    <submittedName>
        <fullName evidence="9">Protein TbuX</fullName>
    </submittedName>
</protein>
<dbReference type="SUPFAM" id="SSF56935">
    <property type="entry name" value="Porins"/>
    <property type="match status" value="1"/>
</dbReference>
<dbReference type="EMBL" id="CP002879">
    <property type="protein sequence ID" value="AEI82631.1"/>
    <property type="molecule type" value="Genomic_DNA"/>
</dbReference>
<evidence type="ECO:0000256" key="5">
    <source>
        <dbReference type="ARBA" id="ARBA00022729"/>
    </source>
</evidence>
<keyword evidence="3" id="KW-1134">Transmembrane beta strand</keyword>
<evidence type="ECO:0000256" key="2">
    <source>
        <dbReference type="ARBA" id="ARBA00008163"/>
    </source>
</evidence>
<dbReference type="RefSeq" id="WP_013959663.1">
    <property type="nucleotide sequence ID" value="NC_015727.1"/>
</dbReference>
<sequence length="459" mass="47944">MKCRYARVASAICAAVLCPHANATEVFNMEGYGPISRGMGGIGVAYDIGSAAMMLNPATLGLMPEGKHISIGLDVVNTDIKVTNTATGESVHSGKHGSNNGPYFAPELAFVYRRNPYAFGVGVFAEGGVGTQYGSSSFLSRTTTNSVDTGLDNFSRLLVLRIPFSAAYNVTDKLTVGGSLDVVWTALNVGMLLDASQIGGLAAANRVSGTLVPALLGIPGLSGGHIRFSRDGLVGGGADAWGVAGKLGMTYQLAPSTRIGVAYSSKTAVGDLRGNATLNAVSATAGNIPVSGTIVVRNFQMPAQFSLGISHDITDNLTVAADYQRIFWASTMKNINIGFTSSGNGANLNISLPQNYRDTNVFGVGASYRINSKWTFRGGVRYAQEAIPGDSLLAVIPATPTTHLSTGASYAIGKDDILDFALSLALQKTLTNPGGTNSSVPIRTEHSQLNAVIAYRKRF</sequence>
<comment type="similarity">
    <text evidence="2">Belongs to the OmpP1/FadL family.</text>
</comment>
<evidence type="ECO:0000256" key="3">
    <source>
        <dbReference type="ARBA" id="ARBA00022452"/>
    </source>
</evidence>
<dbReference type="GO" id="GO:0009279">
    <property type="term" value="C:cell outer membrane"/>
    <property type="evidence" value="ECO:0007669"/>
    <property type="project" value="UniProtKB-SubCell"/>
</dbReference>
<evidence type="ECO:0000313" key="9">
    <source>
        <dbReference type="EMBL" id="AEI82631.1"/>
    </source>
</evidence>
<dbReference type="HOGENOM" id="CLU_035981_1_1_4"/>
<feature type="signal peptide" evidence="8">
    <location>
        <begin position="1"/>
        <end position="23"/>
    </location>
</feature>
<dbReference type="InterPro" id="IPR005017">
    <property type="entry name" value="OMPP1/FadL/TodX"/>
</dbReference>
<name>F8GVL1_CUPNN</name>
<dbReference type="PANTHER" id="PTHR35093:SF8">
    <property type="entry name" value="OUTER MEMBRANE PROTEIN NMB0088-RELATED"/>
    <property type="match status" value="1"/>
</dbReference>
<dbReference type="Proteomes" id="UP000006798">
    <property type="component" value="Plasmid pBB1"/>
</dbReference>
<proteinExistence type="inferred from homology"/>
<keyword evidence="7" id="KW-0998">Cell outer membrane</keyword>
<keyword evidence="6" id="KW-0472">Membrane</keyword>
<keyword evidence="9" id="KW-0614">Plasmid</keyword>
<evidence type="ECO:0000313" key="10">
    <source>
        <dbReference type="Proteomes" id="UP000006798"/>
    </source>
</evidence>
<evidence type="ECO:0000256" key="6">
    <source>
        <dbReference type="ARBA" id="ARBA00023136"/>
    </source>
</evidence>
<dbReference type="PANTHER" id="PTHR35093">
    <property type="entry name" value="OUTER MEMBRANE PROTEIN NMB0088-RELATED"/>
    <property type="match status" value="1"/>
</dbReference>
<evidence type="ECO:0000256" key="7">
    <source>
        <dbReference type="ARBA" id="ARBA00023237"/>
    </source>
</evidence>
<gene>
    <name evidence="9" type="primary">tbuX</name>
    <name evidence="9" type="ordered locus">CNE_BB1p12300</name>
</gene>
<organism evidence="9 10">
    <name type="scientific">Cupriavidus necator (strain ATCC 43291 / DSM 13513 / CCUG 52238 / LMG 8453 / N-1)</name>
    <name type="common">Ralstonia eutropha</name>
    <dbReference type="NCBI Taxonomy" id="1042878"/>
    <lineage>
        <taxon>Bacteria</taxon>
        <taxon>Pseudomonadati</taxon>
        <taxon>Pseudomonadota</taxon>
        <taxon>Betaproteobacteria</taxon>
        <taxon>Burkholderiales</taxon>
        <taxon>Burkholderiaceae</taxon>
        <taxon>Cupriavidus</taxon>
    </lineage>
</organism>